<feature type="domain" description="Formyl transferase N-terminal" evidence="5">
    <location>
        <begin position="1"/>
        <end position="177"/>
    </location>
</feature>
<evidence type="ECO:0000256" key="1">
    <source>
        <dbReference type="ARBA" id="ARBA00005054"/>
    </source>
</evidence>
<feature type="active site" description="Proton donor" evidence="4">
    <location>
        <position position="104"/>
    </location>
</feature>
<evidence type="ECO:0000256" key="2">
    <source>
        <dbReference type="ARBA" id="ARBA00022679"/>
    </source>
</evidence>
<dbReference type="Proteomes" id="UP000286806">
    <property type="component" value="Unassembled WGS sequence"/>
</dbReference>
<dbReference type="EMBL" id="BGOW01000050">
    <property type="protein sequence ID" value="GCB02332.1"/>
    <property type="molecule type" value="Genomic_DNA"/>
</dbReference>
<dbReference type="GO" id="GO:0006189">
    <property type="term" value="P:'de novo' IMP biosynthetic process"/>
    <property type="evidence" value="ECO:0007669"/>
    <property type="project" value="UniProtKB-UniRule"/>
</dbReference>
<evidence type="ECO:0000256" key="3">
    <source>
        <dbReference type="ARBA" id="ARBA00022755"/>
    </source>
</evidence>
<dbReference type="Pfam" id="PF00551">
    <property type="entry name" value="Formyl_trans_N"/>
    <property type="match status" value="1"/>
</dbReference>
<comment type="similarity">
    <text evidence="4">Belongs to the GART family.</text>
</comment>
<proteinExistence type="inferred from homology"/>
<reference evidence="6 7" key="1">
    <citation type="journal article" date="2019" name="Front. Microbiol.">
        <title>Genomes of Neutrophilic Sulfur-Oxidizing Chemolithoautotrophs Representing 9 Proteobacterial Species From 8 Genera.</title>
        <authorList>
            <person name="Watanabe T."/>
            <person name="Kojima H."/>
            <person name="Umezawa K."/>
            <person name="Hori C."/>
            <person name="Takasuka T.E."/>
            <person name="Kato Y."/>
            <person name="Fukui M."/>
        </authorList>
    </citation>
    <scope>NUCLEOTIDE SEQUENCE [LARGE SCALE GENOMIC DNA]</scope>
    <source>
        <strain evidence="6 7">TTN</strain>
    </source>
</reference>
<keyword evidence="3 4" id="KW-0658">Purine biosynthesis</keyword>
<feature type="binding site" evidence="4">
    <location>
        <position position="60"/>
    </location>
    <ligand>
        <name>(6R)-10-formyltetrahydrofolate</name>
        <dbReference type="ChEBI" id="CHEBI:195366"/>
    </ligand>
</feature>
<accession>A0A401JZ07</accession>
<dbReference type="PANTHER" id="PTHR43369:SF2">
    <property type="entry name" value="PHOSPHORIBOSYLGLYCINAMIDE FORMYLTRANSFERASE"/>
    <property type="match status" value="1"/>
</dbReference>
<dbReference type="HAMAP" id="MF_01930">
    <property type="entry name" value="PurN"/>
    <property type="match status" value="1"/>
</dbReference>
<dbReference type="EC" id="2.1.2.2" evidence="4"/>
<dbReference type="GO" id="GO:0005829">
    <property type="term" value="C:cytosol"/>
    <property type="evidence" value="ECO:0007669"/>
    <property type="project" value="TreeGrafter"/>
</dbReference>
<dbReference type="InterPro" id="IPR004607">
    <property type="entry name" value="GART"/>
</dbReference>
<dbReference type="UniPathway" id="UPA00074">
    <property type="reaction ID" value="UER00126"/>
</dbReference>
<dbReference type="InterPro" id="IPR002376">
    <property type="entry name" value="Formyl_transf_N"/>
</dbReference>
<comment type="caution">
    <text evidence="6">The sequence shown here is derived from an EMBL/GenBank/DDBJ whole genome shotgun (WGS) entry which is preliminary data.</text>
</comment>
<name>A0A401JZ07_9PROT</name>
<dbReference type="SUPFAM" id="SSF53328">
    <property type="entry name" value="Formyltransferase"/>
    <property type="match status" value="1"/>
</dbReference>
<dbReference type="InterPro" id="IPR036477">
    <property type="entry name" value="Formyl_transf_N_sf"/>
</dbReference>
<dbReference type="NCBIfam" id="TIGR00639">
    <property type="entry name" value="PurN"/>
    <property type="match status" value="1"/>
</dbReference>
<keyword evidence="7" id="KW-1185">Reference proteome</keyword>
<gene>
    <name evidence="4" type="primary">purN</name>
    <name evidence="6" type="ORF">SFMTTN_3449</name>
</gene>
<evidence type="ECO:0000259" key="5">
    <source>
        <dbReference type="Pfam" id="PF00551"/>
    </source>
</evidence>
<dbReference type="CDD" id="cd08645">
    <property type="entry name" value="FMT_core_GART"/>
    <property type="match status" value="1"/>
</dbReference>
<dbReference type="Gene3D" id="3.40.50.170">
    <property type="entry name" value="Formyl transferase, N-terminal domain"/>
    <property type="match status" value="1"/>
</dbReference>
<sequence>MKLVVLISGRGSNLQAILDAQLPVEIAAVISNRPDAAGLDLARARGIPALPLDHKQYASREAFDNALIEVIDRYQPELVVLAGYLRILGDSFVMHYAGRLMNIHPSLLPSFPGLDTHARALAEGVKIHGCTVHFVTPMLDHGPIIVQAAVAVHSNDTAATLAARVLAAEHRVYPKAIAWFAQGRLLLLDNGQVNLRDDSGSEQTLFISGSLP</sequence>
<keyword evidence="2 4" id="KW-0808">Transferase</keyword>
<protein>
    <recommendedName>
        <fullName evidence="4">Phosphoribosylglycinamide formyltransferase</fullName>
        <ecNumber evidence="4">2.1.2.2</ecNumber>
    </recommendedName>
    <alternativeName>
        <fullName evidence="4">5'-phosphoribosylglycinamide transformylase</fullName>
    </alternativeName>
    <alternativeName>
        <fullName evidence="4">GAR transformylase</fullName>
        <shortName evidence="4">GART</shortName>
    </alternativeName>
</protein>
<feature type="site" description="Raises pKa of active site His" evidence="4">
    <location>
        <position position="140"/>
    </location>
</feature>
<dbReference type="PANTHER" id="PTHR43369">
    <property type="entry name" value="PHOSPHORIBOSYLGLYCINAMIDE FORMYLTRANSFERASE"/>
    <property type="match status" value="1"/>
</dbReference>
<organism evidence="6 7">
    <name type="scientific">Sulfuriferula multivorans</name>
    <dbReference type="NCBI Taxonomy" id="1559896"/>
    <lineage>
        <taxon>Bacteria</taxon>
        <taxon>Pseudomonadati</taxon>
        <taxon>Pseudomonadota</taxon>
        <taxon>Betaproteobacteria</taxon>
        <taxon>Nitrosomonadales</taxon>
        <taxon>Sulfuricellaceae</taxon>
        <taxon>Sulfuriferula</taxon>
    </lineage>
</organism>
<dbReference type="GO" id="GO:0004644">
    <property type="term" value="F:phosphoribosylglycinamide formyltransferase activity"/>
    <property type="evidence" value="ECO:0007669"/>
    <property type="project" value="UniProtKB-UniRule"/>
</dbReference>
<feature type="binding site" evidence="4">
    <location>
        <position position="102"/>
    </location>
    <ligand>
        <name>(6R)-10-formyltetrahydrofolate</name>
        <dbReference type="ChEBI" id="CHEBI:195366"/>
    </ligand>
</feature>
<evidence type="ECO:0000256" key="4">
    <source>
        <dbReference type="HAMAP-Rule" id="MF_01930"/>
    </source>
</evidence>
<comment type="function">
    <text evidence="4">Catalyzes the transfer of a formyl group from 10-formyltetrahydrofolate to 5-phospho-ribosyl-glycinamide (GAR), producing 5-phospho-ribosyl-N-formylglycinamide (FGAR) and tetrahydrofolate.</text>
</comment>
<feature type="binding site" evidence="4">
    <location>
        <begin position="85"/>
        <end position="88"/>
    </location>
    <ligand>
        <name>(6R)-10-formyltetrahydrofolate</name>
        <dbReference type="ChEBI" id="CHEBI:195366"/>
    </ligand>
</feature>
<dbReference type="AlphaFoldDB" id="A0A401JZ07"/>
<comment type="catalytic activity">
    <reaction evidence="4">
        <text>N(1)-(5-phospho-beta-D-ribosyl)glycinamide + (6R)-10-formyltetrahydrofolate = N(2)-formyl-N(1)-(5-phospho-beta-D-ribosyl)glycinamide + (6S)-5,6,7,8-tetrahydrofolate + H(+)</text>
        <dbReference type="Rhea" id="RHEA:15053"/>
        <dbReference type="ChEBI" id="CHEBI:15378"/>
        <dbReference type="ChEBI" id="CHEBI:57453"/>
        <dbReference type="ChEBI" id="CHEBI:143788"/>
        <dbReference type="ChEBI" id="CHEBI:147286"/>
        <dbReference type="ChEBI" id="CHEBI:195366"/>
        <dbReference type="EC" id="2.1.2.2"/>
    </reaction>
</comment>
<evidence type="ECO:0000313" key="6">
    <source>
        <dbReference type="EMBL" id="GCB02332.1"/>
    </source>
</evidence>
<evidence type="ECO:0000313" key="7">
    <source>
        <dbReference type="Proteomes" id="UP000286806"/>
    </source>
</evidence>
<comment type="pathway">
    <text evidence="1 4">Purine metabolism; IMP biosynthesis via de novo pathway; N(2)-formyl-N(1)-(5-phospho-D-ribosyl)glycinamide from N(1)-(5-phospho-D-ribosyl)glycinamide (10-formyl THF route): step 1/1.</text>
</comment>
<feature type="binding site" evidence="4">
    <location>
        <begin position="11"/>
        <end position="13"/>
    </location>
    <ligand>
        <name>N(1)-(5-phospho-beta-D-ribosyl)glycinamide</name>
        <dbReference type="ChEBI" id="CHEBI:143788"/>
    </ligand>
</feature>